<dbReference type="PANTHER" id="PTHR12191:SF37">
    <property type="entry name" value="ZINC TRANSPORTER FOI"/>
    <property type="match status" value="1"/>
</dbReference>
<evidence type="ECO:0000256" key="4">
    <source>
        <dbReference type="ARBA" id="ARBA00022989"/>
    </source>
</evidence>
<dbReference type="AlphaFoldDB" id="A0A820DW92"/>
<comment type="similarity">
    <text evidence="2">Belongs to the ZIP transporter (TC 2.A.5) family.</text>
</comment>
<evidence type="ECO:0000313" key="7">
    <source>
        <dbReference type="EMBL" id="CAF4238832.1"/>
    </source>
</evidence>
<evidence type="ECO:0000256" key="3">
    <source>
        <dbReference type="ARBA" id="ARBA00022692"/>
    </source>
</evidence>
<comment type="subcellular location">
    <subcellularLocation>
        <location evidence="1">Membrane</location>
        <topology evidence="1">Multi-pass membrane protein</topology>
    </subcellularLocation>
</comment>
<feature type="transmembrane region" description="Helical" evidence="6">
    <location>
        <begin position="388"/>
        <end position="406"/>
    </location>
</feature>
<comment type="caution">
    <text evidence="7">The sequence shown here is derived from an EMBL/GenBank/DDBJ whole genome shotgun (WGS) entry which is preliminary data.</text>
</comment>
<feature type="transmembrane region" description="Helical" evidence="6">
    <location>
        <begin position="7"/>
        <end position="27"/>
    </location>
</feature>
<dbReference type="GO" id="GO:0005385">
    <property type="term" value="F:zinc ion transmembrane transporter activity"/>
    <property type="evidence" value="ECO:0007669"/>
    <property type="project" value="TreeGrafter"/>
</dbReference>
<feature type="transmembrane region" description="Helical" evidence="6">
    <location>
        <begin position="170"/>
        <end position="190"/>
    </location>
</feature>
<dbReference type="GO" id="GO:0071578">
    <property type="term" value="P:zinc ion import across plasma membrane"/>
    <property type="evidence" value="ECO:0007669"/>
    <property type="project" value="TreeGrafter"/>
</dbReference>
<evidence type="ECO:0000256" key="1">
    <source>
        <dbReference type="ARBA" id="ARBA00004141"/>
    </source>
</evidence>
<accession>A0A820DW92</accession>
<dbReference type="InterPro" id="IPR050799">
    <property type="entry name" value="ZIP_Transporter"/>
</dbReference>
<feature type="transmembrane region" description="Helical" evidence="6">
    <location>
        <begin position="355"/>
        <end position="376"/>
    </location>
</feature>
<dbReference type="InterPro" id="IPR016024">
    <property type="entry name" value="ARM-type_fold"/>
</dbReference>
<reference evidence="7" key="1">
    <citation type="submission" date="2021-02" db="EMBL/GenBank/DDBJ databases">
        <authorList>
            <person name="Nowell W R."/>
        </authorList>
    </citation>
    <scope>NUCLEOTIDE SEQUENCE</scope>
</reference>
<gene>
    <name evidence="7" type="ORF">UJA718_LOCUS8809</name>
</gene>
<keyword evidence="3 6" id="KW-0812">Transmembrane</keyword>
<protein>
    <submittedName>
        <fullName evidence="7">Uncharacterized protein</fullName>
    </submittedName>
</protein>
<name>A0A820DW92_9BILA</name>
<keyword evidence="4 6" id="KW-1133">Transmembrane helix</keyword>
<evidence type="ECO:0000256" key="2">
    <source>
        <dbReference type="ARBA" id="ARBA00006939"/>
    </source>
</evidence>
<keyword evidence="8" id="KW-1185">Reference proteome</keyword>
<proteinExistence type="inferred from homology"/>
<feature type="transmembrane region" description="Helical" evidence="6">
    <location>
        <begin position="202"/>
        <end position="220"/>
    </location>
</feature>
<dbReference type="PANTHER" id="PTHR12191">
    <property type="entry name" value="SOLUTE CARRIER FAMILY 39"/>
    <property type="match status" value="1"/>
</dbReference>
<dbReference type="Proteomes" id="UP000663873">
    <property type="component" value="Unassembled WGS sequence"/>
</dbReference>
<feature type="non-terminal residue" evidence="7">
    <location>
        <position position="697"/>
    </location>
</feature>
<evidence type="ECO:0000256" key="6">
    <source>
        <dbReference type="SAM" id="Phobius"/>
    </source>
</evidence>
<keyword evidence="5 6" id="KW-0472">Membrane</keyword>
<feature type="transmembrane region" description="Helical" evidence="6">
    <location>
        <begin position="137"/>
        <end position="158"/>
    </location>
</feature>
<dbReference type="SUPFAM" id="SSF48371">
    <property type="entry name" value="ARM repeat"/>
    <property type="match status" value="1"/>
</dbReference>
<dbReference type="GO" id="GO:0140410">
    <property type="term" value="F:monoatomic cation:bicarbonate symporter activity"/>
    <property type="evidence" value="ECO:0007669"/>
    <property type="project" value="TreeGrafter"/>
</dbReference>
<dbReference type="GO" id="GO:0005886">
    <property type="term" value="C:plasma membrane"/>
    <property type="evidence" value="ECO:0007669"/>
    <property type="project" value="TreeGrafter"/>
</dbReference>
<sequence>MISYLGIIITIIFTLEFCSVLTIDIHLTQSESNLLYSHLQTPIDLSLFYRKLLRSNGIDDVARIQHIVTQDDIQKLNLVNKCFKSSDDLLNALKIIASNITGILTRSDVDKLSPALIDAKVNIGCAKSGGRVTWKNVLIGLLTVTFINCSALCGAIILPFRNKPTFKWVLSGFIGLAVGTLTGSGIFHLIPMAFNTPDRDPQHTYLDKALITMIIIYIFYMRDQLLRIFLNVETIICTHTHGGDDHVLTESNCHGDSIPSKFANSKDVSITAATEQVFKKSRTRGLIENLKKMKAAGWMIFIGDMLHNFIDGLTLGAAFMVSIGEGLRLSLPIIFEEFPHELGDIAVLLSSGLTIGQALVMNFLSACSCYFGFILGAKLGELEHFHPWIYALAGGMFVYIGLADMIPELVAMGDEIEKDYIEAKKPKLREECYELVESIIRRGELILKPVITDYFKAVLIAEDTESLHLHSKIYYVFDSLCHISDSIVVDLIPLIEQRLTVPNEKHRHDAAKIIAYLTSAPNNDFAQKYKSLWNTFLTQFKTGSSEIQLSCVKYLKSYFTNHPELKTDLEDVMVQLSLSTDTNVRLQLMTQIRSITNSNLIDISDKMKQILCERARDKIWEVRKEALDYFGYVYKKECVNANWSEDIQKQLTWVANCIIHLYYQKSTQDKLLVERLLTFYLMPWDVKTDDKIRVLLT</sequence>
<organism evidence="7 8">
    <name type="scientific">Rotaria socialis</name>
    <dbReference type="NCBI Taxonomy" id="392032"/>
    <lineage>
        <taxon>Eukaryota</taxon>
        <taxon>Metazoa</taxon>
        <taxon>Spiralia</taxon>
        <taxon>Gnathifera</taxon>
        <taxon>Rotifera</taxon>
        <taxon>Eurotatoria</taxon>
        <taxon>Bdelloidea</taxon>
        <taxon>Philodinida</taxon>
        <taxon>Philodinidae</taxon>
        <taxon>Rotaria</taxon>
    </lineage>
</organism>
<dbReference type="EMBL" id="CAJOBP010000950">
    <property type="protein sequence ID" value="CAF4238832.1"/>
    <property type="molecule type" value="Genomic_DNA"/>
</dbReference>
<dbReference type="Gene3D" id="1.25.10.10">
    <property type="entry name" value="Leucine-rich Repeat Variant"/>
    <property type="match status" value="1"/>
</dbReference>
<evidence type="ECO:0000256" key="5">
    <source>
        <dbReference type="ARBA" id="ARBA00023136"/>
    </source>
</evidence>
<dbReference type="InterPro" id="IPR011989">
    <property type="entry name" value="ARM-like"/>
</dbReference>
<dbReference type="Pfam" id="PF20168">
    <property type="entry name" value="PDS5"/>
    <property type="match status" value="1"/>
</dbReference>
<dbReference type="GO" id="GO:0030003">
    <property type="term" value="P:intracellular monoatomic cation homeostasis"/>
    <property type="evidence" value="ECO:0007669"/>
    <property type="project" value="TreeGrafter"/>
</dbReference>
<dbReference type="InterPro" id="IPR003689">
    <property type="entry name" value="ZIP"/>
</dbReference>
<evidence type="ECO:0000313" key="8">
    <source>
        <dbReference type="Proteomes" id="UP000663873"/>
    </source>
</evidence>
<dbReference type="Pfam" id="PF02535">
    <property type="entry name" value="Zip"/>
    <property type="match status" value="1"/>
</dbReference>